<evidence type="ECO:0000313" key="2">
    <source>
        <dbReference type="EMBL" id="RVX16452.1"/>
    </source>
</evidence>
<protein>
    <submittedName>
        <fullName evidence="2">Uncharacterized protein</fullName>
    </submittedName>
</protein>
<dbReference type="EMBL" id="QGNW01000015">
    <property type="protein sequence ID" value="RVX16452.1"/>
    <property type="molecule type" value="Genomic_DNA"/>
</dbReference>
<keyword evidence="1" id="KW-0732">Signal</keyword>
<comment type="caution">
    <text evidence="2">The sequence shown here is derived from an EMBL/GenBank/DDBJ whole genome shotgun (WGS) entry which is preliminary data.</text>
</comment>
<dbReference type="AlphaFoldDB" id="A0A438K5H1"/>
<gene>
    <name evidence="2" type="ORF">CK203_005912</name>
</gene>
<proteinExistence type="predicted"/>
<evidence type="ECO:0000256" key="1">
    <source>
        <dbReference type="SAM" id="SignalP"/>
    </source>
</evidence>
<sequence length="108" mass="12588">MAYLSWLLMWFEVISSLRINLDKNEIFSVGRVENLKVLALEVGCKVGRLPTSYLGLHLEAWLVELWDLSGEEGVWSPKFSRPFNDWRWRSGEITIDNLRKEAQSSFGR</sequence>
<accession>A0A438K5H1</accession>
<organism evidence="2 3">
    <name type="scientific">Vitis vinifera</name>
    <name type="common">Grape</name>
    <dbReference type="NCBI Taxonomy" id="29760"/>
    <lineage>
        <taxon>Eukaryota</taxon>
        <taxon>Viridiplantae</taxon>
        <taxon>Streptophyta</taxon>
        <taxon>Embryophyta</taxon>
        <taxon>Tracheophyta</taxon>
        <taxon>Spermatophyta</taxon>
        <taxon>Magnoliopsida</taxon>
        <taxon>eudicotyledons</taxon>
        <taxon>Gunneridae</taxon>
        <taxon>Pentapetalae</taxon>
        <taxon>rosids</taxon>
        <taxon>Vitales</taxon>
        <taxon>Vitaceae</taxon>
        <taxon>Viteae</taxon>
        <taxon>Vitis</taxon>
    </lineage>
</organism>
<dbReference type="Proteomes" id="UP000288805">
    <property type="component" value="Unassembled WGS sequence"/>
</dbReference>
<feature type="signal peptide" evidence="1">
    <location>
        <begin position="1"/>
        <end position="16"/>
    </location>
</feature>
<name>A0A438K5H1_VITVI</name>
<evidence type="ECO:0000313" key="3">
    <source>
        <dbReference type="Proteomes" id="UP000288805"/>
    </source>
</evidence>
<feature type="chain" id="PRO_5019271017" evidence="1">
    <location>
        <begin position="17"/>
        <end position="108"/>
    </location>
</feature>
<reference evidence="2 3" key="1">
    <citation type="journal article" date="2018" name="PLoS Genet.">
        <title>Population sequencing reveals clonal diversity and ancestral inbreeding in the grapevine cultivar Chardonnay.</title>
        <authorList>
            <person name="Roach M.J."/>
            <person name="Johnson D.L."/>
            <person name="Bohlmann J."/>
            <person name="van Vuuren H.J."/>
            <person name="Jones S.J."/>
            <person name="Pretorius I.S."/>
            <person name="Schmidt S.A."/>
            <person name="Borneman A.R."/>
        </authorList>
    </citation>
    <scope>NUCLEOTIDE SEQUENCE [LARGE SCALE GENOMIC DNA]</scope>
    <source>
        <strain evidence="3">cv. Chardonnay</strain>
        <tissue evidence="2">Leaf</tissue>
    </source>
</reference>